<name>W7YK92_9BACL</name>
<feature type="compositionally biased region" description="Polar residues" evidence="1">
    <location>
        <begin position="199"/>
        <end position="220"/>
    </location>
</feature>
<evidence type="ECO:0000256" key="1">
    <source>
        <dbReference type="SAM" id="MobiDB-lite"/>
    </source>
</evidence>
<feature type="transmembrane region" description="Helical" evidence="2">
    <location>
        <begin position="37"/>
        <end position="55"/>
    </location>
</feature>
<evidence type="ECO:0000313" key="4">
    <source>
        <dbReference type="Proteomes" id="UP000019364"/>
    </source>
</evidence>
<comment type="caution">
    <text evidence="3">The sequence shown here is derived from an EMBL/GenBank/DDBJ whole genome shotgun (WGS) entry which is preliminary data.</text>
</comment>
<dbReference type="OrthoDB" id="2375554at2"/>
<dbReference type="eggNOG" id="ENOG503322G">
    <property type="taxonomic scope" value="Bacteria"/>
</dbReference>
<dbReference type="STRING" id="1236976.JCM16418_3043"/>
<sequence>MTWLSGWLREVIMIVILASFIDLLLPSRSMERYVKLVMSLLILLTLLGPLIKLLTDSPASQLSAAISKQDQESIWTAKGAKGNLNQILVEASKIKLQQQAQTLKFAGEEVAQRMKEQIQQQTGQKVEEVKVALSLQPVNQTSSDQESPVISAVIVILPGAQASGSTGNQQQGLGQSIAIEAIQPVQVDVQVQPEEGSSVAASTSQPDNSQSQSEAAQTEGTDIVEKSNTIRDMLVTMWDLKPESVTVQRKAE</sequence>
<keyword evidence="2" id="KW-1133">Transmembrane helix</keyword>
<keyword evidence="2" id="KW-0812">Transmembrane</keyword>
<keyword evidence="2" id="KW-0472">Membrane</keyword>
<accession>W7YK92</accession>
<dbReference type="InterPro" id="IPR014245">
    <property type="entry name" value="Spore_III_AF"/>
</dbReference>
<dbReference type="AlphaFoldDB" id="W7YK92"/>
<proteinExistence type="predicted"/>
<evidence type="ECO:0000256" key="2">
    <source>
        <dbReference type="SAM" id="Phobius"/>
    </source>
</evidence>
<dbReference type="Pfam" id="PF09581">
    <property type="entry name" value="Spore_III_AF"/>
    <property type="match status" value="1"/>
</dbReference>
<feature type="transmembrane region" description="Helical" evidence="2">
    <location>
        <begin position="6"/>
        <end position="25"/>
    </location>
</feature>
<reference evidence="3 4" key="1">
    <citation type="journal article" date="2014" name="Genome Announc.">
        <title>Draft Genome Sequence of Paenibacillus pini JCM 16418T, Isolated from the Rhizosphere of Pine Tree.</title>
        <authorList>
            <person name="Yuki M."/>
            <person name="Oshima K."/>
            <person name="Suda W."/>
            <person name="Oshida Y."/>
            <person name="Kitamura K."/>
            <person name="Iida Y."/>
            <person name="Hattori M."/>
            <person name="Ohkuma M."/>
        </authorList>
    </citation>
    <scope>NUCLEOTIDE SEQUENCE [LARGE SCALE GENOMIC DNA]</scope>
    <source>
        <strain evidence="3 4">JCM 16418</strain>
    </source>
</reference>
<organism evidence="3 4">
    <name type="scientific">Paenibacillus pini JCM 16418</name>
    <dbReference type="NCBI Taxonomy" id="1236976"/>
    <lineage>
        <taxon>Bacteria</taxon>
        <taxon>Bacillati</taxon>
        <taxon>Bacillota</taxon>
        <taxon>Bacilli</taxon>
        <taxon>Bacillales</taxon>
        <taxon>Paenibacillaceae</taxon>
        <taxon>Paenibacillus</taxon>
    </lineage>
</organism>
<evidence type="ECO:0000313" key="3">
    <source>
        <dbReference type="EMBL" id="GAF08932.1"/>
    </source>
</evidence>
<dbReference type="RefSeq" id="WP_052020286.1">
    <property type="nucleotide sequence ID" value="NZ_BAVZ01000009.1"/>
</dbReference>
<gene>
    <name evidence="3" type="ORF">JCM16418_3043</name>
</gene>
<protein>
    <submittedName>
        <fullName evidence="3">Stage III sporulation protein AF</fullName>
    </submittedName>
</protein>
<dbReference type="Proteomes" id="UP000019364">
    <property type="component" value="Unassembled WGS sequence"/>
</dbReference>
<dbReference type="NCBIfam" id="TIGR02896">
    <property type="entry name" value="spore_III_AF"/>
    <property type="match status" value="1"/>
</dbReference>
<dbReference type="EMBL" id="BAVZ01000009">
    <property type="protein sequence ID" value="GAF08932.1"/>
    <property type="molecule type" value="Genomic_DNA"/>
</dbReference>
<feature type="region of interest" description="Disordered" evidence="1">
    <location>
        <begin position="193"/>
        <end position="227"/>
    </location>
</feature>
<keyword evidence="4" id="KW-1185">Reference proteome</keyword>